<feature type="signal peptide" evidence="1">
    <location>
        <begin position="1"/>
        <end position="18"/>
    </location>
</feature>
<dbReference type="Pfam" id="PF12311">
    <property type="entry name" value="DUF3632"/>
    <property type="match status" value="1"/>
</dbReference>
<dbReference type="AlphaFoldDB" id="A0A167QLE8"/>
<dbReference type="Proteomes" id="UP000076449">
    <property type="component" value="Chromosome III"/>
</dbReference>
<keyword evidence="1" id="KW-0732">Signal</keyword>
<name>A0A167QLE8_PENCH</name>
<evidence type="ECO:0000313" key="2">
    <source>
        <dbReference type="EMBL" id="KZN84901.1"/>
    </source>
</evidence>
<dbReference type="EMBL" id="CM002800">
    <property type="protein sequence ID" value="KZN84901.1"/>
    <property type="molecule type" value="Genomic_DNA"/>
</dbReference>
<sequence length="345" mass="39683">MSHHPAQPLYRLIRFCRSQLCLLLRVKVFTFHTLYLAPSVYPRAPFFDYLHTTMGKENFIRQIKNSAEYKLLDKVVKEAVTVQDAARDLVNMTMSALSIHGPRKQGGIGLPDYNVSLAVMELAQRLEPSKHTKLVEFISHLQKQVAIDPSTNEPLRVQGNTLWTDMPSFGYTELETWYEFGGDYKDPCDEALDSKQRDRWANLNAFLAQLTQAADIHYTPPKEEVRFSPLDKSLRAIWTTAMALENERPLALLGDTAAMEAACQWFIYAAERLRANVLNSRTYPEAAGAGPGKRYEEEGWTDYTRERWRIWEEALKEARTKCQDERMWKLIDDALASLRRGMAND</sequence>
<dbReference type="PANTHER" id="PTHR38797">
    <property type="entry name" value="NUCLEAR PORE COMPLEX PROTEIN NUP85-RELATED"/>
    <property type="match status" value="1"/>
</dbReference>
<feature type="chain" id="PRO_5007891572" evidence="1">
    <location>
        <begin position="19"/>
        <end position="345"/>
    </location>
</feature>
<dbReference type="InterPro" id="IPR022085">
    <property type="entry name" value="OpdG"/>
</dbReference>
<gene>
    <name evidence="2" type="ORF">EN45_090630</name>
</gene>
<evidence type="ECO:0000256" key="1">
    <source>
        <dbReference type="SAM" id="SignalP"/>
    </source>
</evidence>
<accession>A0A167QLE8</accession>
<reference evidence="2" key="1">
    <citation type="journal article" date="2014" name="Genome Announc.">
        <title>Complete sequencing and chromosome-scale genome assembly of the industrial progenitor strain P2niaD18 from the penicillin producer Penicillium chrysogenum.</title>
        <authorList>
            <person name="Specht T."/>
            <person name="Dahlmann T.A."/>
            <person name="Zadra I."/>
            <person name="Kurnsteiner H."/>
            <person name="Kuck U."/>
        </authorList>
    </citation>
    <scope>NUCLEOTIDE SEQUENCE [LARGE SCALE GENOMIC DNA]</scope>
    <source>
        <strain evidence="2">P2niaD18</strain>
    </source>
</reference>
<protein>
    <submittedName>
        <fullName evidence="2">Uncharacterized protein</fullName>
    </submittedName>
</protein>
<dbReference type="PANTHER" id="PTHR38797:SF6">
    <property type="match status" value="1"/>
</dbReference>
<organism evidence="2">
    <name type="scientific">Penicillium chrysogenum</name>
    <name type="common">Penicillium notatum</name>
    <dbReference type="NCBI Taxonomy" id="5076"/>
    <lineage>
        <taxon>Eukaryota</taxon>
        <taxon>Fungi</taxon>
        <taxon>Dikarya</taxon>
        <taxon>Ascomycota</taxon>
        <taxon>Pezizomycotina</taxon>
        <taxon>Eurotiomycetes</taxon>
        <taxon>Eurotiomycetidae</taxon>
        <taxon>Eurotiales</taxon>
        <taxon>Aspergillaceae</taxon>
        <taxon>Penicillium</taxon>
        <taxon>Penicillium chrysogenum species complex</taxon>
    </lineage>
</organism>
<dbReference type="InterPro" id="IPR053204">
    <property type="entry name" value="Oxopyrrolidines_Biosynth-assoc"/>
</dbReference>
<proteinExistence type="predicted"/>